<dbReference type="PROSITE" id="PS50926">
    <property type="entry name" value="TRAM"/>
    <property type="match status" value="1"/>
</dbReference>
<feature type="binding site" evidence="4">
    <location>
        <position position="298"/>
    </location>
    <ligand>
        <name>S-adenosyl-L-methionine</name>
        <dbReference type="ChEBI" id="CHEBI:59789"/>
    </ligand>
</feature>
<accession>A0ABU9VG08</accession>
<dbReference type="InterPro" id="IPR002792">
    <property type="entry name" value="TRAM_dom"/>
</dbReference>
<reference evidence="7 8" key="1">
    <citation type="submission" date="2024-03" db="EMBL/GenBank/DDBJ databases">
        <title>Bacilli Hybrid Assemblies.</title>
        <authorList>
            <person name="Kovac J."/>
        </authorList>
    </citation>
    <scope>NUCLEOTIDE SEQUENCE [LARGE SCALE GENOMIC DNA]</scope>
    <source>
        <strain evidence="7 8">FSL R7-0666</strain>
    </source>
</reference>
<feature type="active site" description="Nucleophile" evidence="4">
    <location>
        <position position="423"/>
    </location>
</feature>
<dbReference type="PANTHER" id="PTHR11061">
    <property type="entry name" value="RNA M5U METHYLTRANSFERASE"/>
    <property type="match status" value="1"/>
</dbReference>
<feature type="binding site" evidence="4">
    <location>
        <position position="327"/>
    </location>
    <ligand>
        <name>S-adenosyl-L-methionine</name>
        <dbReference type="ChEBI" id="CHEBI:59789"/>
    </ligand>
</feature>
<dbReference type="RefSeq" id="WP_343129849.1">
    <property type="nucleotide sequence ID" value="NZ_JBCITK010000001.1"/>
</dbReference>
<comment type="similarity">
    <text evidence="4">Belongs to the class I-like SAM-binding methyltransferase superfamily. RNA M5U methyltransferase family.</text>
</comment>
<protein>
    <submittedName>
        <fullName evidence="7">23S rRNA (Uracil(1939)-C(5))-methyltransferase RlmD</fullName>
        <ecNumber evidence="7">2.1.1.190</ecNumber>
    </submittedName>
</protein>
<dbReference type="Gene3D" id="3.40.50.150">
    <property type="entry name" value="Vaccinia Virus protein VP39"/>
    <property type="match status" value="1"/>
</dbReference>
<dbReference type="Pfam" id="PF01938">
    <property type="entry name" value="TRAM"/>
    <property type="match status" value="1"/>
</dbReference>
<keyword evidence="1 4" id="KW-0489">Methyltransferase</keyword>
<dbReference type="GO" id="GO:0032259">
    <property type="term" value="P:methylation"/>
    <property type="evidence" value="ECO:0007669"/>
    <property type="project" value="UniProtKB-KW"/>
</dbReference>
<dbReference type="InterPro" id="IPR030390">
    <property type="entry name" value="MeTrfase_TrmA_AS"/>
</dbReference>
<dbReference type="Pfam" id="PF05958">
    <property type="entry name" value="tRNA_U5-meth_tr"/>
    <property type="match status" value="1"/>
</dbReference>
<gene>
    <name evidence="7" type="primary">rlmD</name>
    <name evidence="7" type="ORF">MKY91_06410</name>
</gene>
<evidence type="ECO:0000256" key="4">
    <source>
        <dbReference type="PROSITE-ProRule" id="PRU01024"/>
    </source>
</evidence>
<dbReference type="PROSITE" id="PS01230">
    <property type="entry name" value="TRMA_1"/>
    <property type="match status" value="1"/>
</dbReference>
<dbReference type="CDD" id="cd02440">
    <property type="entry name" value="AdoMet_MTases"/>
    <property type="match status" value="1"/>
</dbReference>
<proteinExistence type="inferred from homology"/>
<comment type="caution">
    <text evidence="7">The sequence shown here is derived from an EMBL/GenBank/DDBJ whole genome shotgun (WGS) entry which is preliminary data.</text>
</comment>
<feature type="domain" description="TRAM" evidence="6">
    <location>
        <begin position="14"/>
        <end position="72"/>
    </location>
</feature>
<name>A0ABU9VG08_9BACI</name>
<keyword evidence="8" id="KW-1185">Reference proteome</keyword>
<dbReference type="Gene3D" id="2.40.50.140">
    <property type="entry name" value="Nucleic acid-binding proteins"/>
    <property type="match status" value="1"/>
</dbReference>
<keyword evidence="3 4" id="KW-0949">S-adenosyl-L-methionine</keyword>
<dbReference type="GO" id="GO:0008168">
    <property type="term" value="F:methyltransferase activity"/>
    <property type="evidence" value="ECO:0007669"/>
    <property type="project" value="UniProtKB-KW"/>
</dbReference>
<sequence>MKSVKQGSSDPKTKVEVGQQFPLTIKRLGINGEGVGYYKRHVVFVPGAIPGEEVVAKVTQAGERFSEASIKKIRKSSPERITPPCPIYDQCGGCQLQHMEYAATLREKADIVRQAFERYTTIKQDSLTIQQTKGMQDPWYYRNKSQMQVNKTKGVVQAGLYAEKSHKLIDLSACMVQHKRSNHVTQVMKQILQDLNISIYNERKHRGAIRTIVTRVSFKTGDVQLVLVTAEETLPKRKQMIEEVKRRLPEVTSFMQNINDQKTSIIFGDRTSLVSGEETLEETLGDVSFSLSARAFFQLNPEQTVVLYDEAKKAAKLTGKEKLVDAYCGVGTIGLWLADQAAEVRGMDVIPDAIENARANAANNQVQAYEYEVGKAEEWLPKWVKQGWTPDVVVVDPPRTGCDQKLLTTLKQTKPSRIVYVSCNPSTLAKDVEQLRAAGYKVANIQPVDMFPWTAQVECVTELVKEN</sequence>
<evidence type="ECO:0000313" key="7">
    <source>
        <dbReference type="EMBL" id="MEN0642793.1"/>
    </source>
</evidence>
<dbReference type="EMBL" id="JBCITK010000001">
    <property type="protein sequence ID" value="MEN0642793.1"/>
    <property type="molecule type" value="Genomic_DNA"/>
</dbReference>
<evidence type="ECO:0000256" key="1">
    <source>
        <dbReference type="ARBA" id="ARBA00022603"/>
    </source>
</evidence>
<keyword evidence="2 4" id="KW-0808">Transferase</keyword>
<dbReference type="SUPFAM" id="SSF50249">
    <property type="entry name" value="Nucleic acid-binding proteins"/>
    <property type="match status" value="1"/>
</dbReference>
<dbReference type="InterPro" id="IPR029063">
    <property type="entry name" value="SAM-dependent_MTases_sf"/>
</dbReference>
<evidence type="ECO:0000256" key="5">
    <source>
        <dbReference type="PROSITE-ProRule" id="PRU10015"/>
    </source>
</evidence>
<organism evidence="7 8">
    <name type="scientific">Alkalicoccobacillus gibsonii</name>
    <dbReference type="NCBI Taxonomy" id="79881"/>
    <lineage>
        <taxon>Bacteria</taxon>
        <taxon>Bacillati</taxon>
        <taxon>Bacillota</taxon>
        <taxon>Bacilli</taxon>
        <taxon>Bacillales</taxon>
        <taxon>Bacillaceae</taxon>
        <taxon>Alkalicoccobacillus</taxon>
    </lineage>
</organism>
<feature type="active site" evidence="5">
    <location>
        <position position="423"/>
    </location>
</feature>
<evidence type="ECO:0000259" key="6">
    <source>
        <dbReference type="PROSITE" id="PS50926"/>
    </source>
</evidence>
<dbReference type="SUPFAM" id="SSF53335">
    <property type="entry name" value="S-adenosyl-L-methionine-dependent methyltransferases"/>
    <property type="match status" value="1"/>
</dbReference>
<evidence type="ECO:0000313" key="8">
    <source>
        <dbReference type="Proteomes" id="UP001418796"/>
    </source>
</evidence>
<evidence type="ECO:0000256" key="2">
    <source>
        <dbReference type="ARBA" id="ARBA00022679"/>
    </source>
</evidence>
<dbReference type="Proteomes" id="UP001418796">
    <property type="component" value="Unassembled WGS sequence"/>
</dbReference>
<dbReference type="InterPro" id="IPR010280">
    <property type="entry name" value="U5_MeTrfase_fam"/>
</dbReference>
<feature type="binding site" evidence="4">
    <location>
        <position position="348"/>
    </location>
    <ligand>
        <name>S-adenosyl-L-methionine</name>
        <dbReference type="ChEBI" id="CHEBI:59789"/>
    </ligand>
</feature>
<dbReference type="Gene3D" id="2.40.50.1070">
    <property type="match status" value="1"/>
</dbReference>
<dbReference type="PROSITE" id="PS51687">
    <property type="entry name" value="SAM_MT_RNA_M5U"/>
    <property type="match status" value="1"/>
</dbReference>
<evidence type="ECO:0000256" key="3">
    <source>
        <dbReference type="ARBA" id="ARBA00022691"/>
    </source>
</evidence>
<dbReference type="NCBIfam" id="TIGR00479">
    <property type="entry name" value="rumA"/>
    <property type="match status" value="1"/>
</dbReference>
<dbReference type="InterPro" id="IPR012340">
    <property type="entry name" value="NA-bd_OB-fold"/>
</dbReference>
<feature type="binding site" evidence="4">
    <location>
        <position position="396"/>
    </location>
    <ligand>
        <name>S-adenosyl-L-methionine</name>
        <dbReference type="ChEBI" id="CHEBI:59789"/>
    </ligand>
</feature>
<dbReference type="PANTHER" id="PTHR11061:SF45">
    <property type="match status" value="1"/>
</dbReference>
<dbReference type="EC" id="2.1.1.190" evidence="7"/>